<feature type="region of interest" description="Disordered" evidence="8">
    <location>
        <begin position="659"/>
        <end position="722"/>
    </location>
</feature>
<comment type="catalytic activity">
    <reaction evidence="1">
        <text>Thiol-dependent hydrolysis of ester, thioester, amide, peptide and isopeptide bonds formed by the C-terminal Gly of ubiquitin (a 76-residue protein attached to proteins as an intracellular targeting signal).</text>
        <dbReference type="EC" id="3.4.19.12"/>
    </reaction>
</comment>
<reference evidence="10 11" key="1">
    <citation type="submission" date="2019-02" db="EMBL/GenBank/DDBJ databases">
        <title>Genome sequencing of the rare red list fungi Phellinidium pouzarii.</title>
        <authorList>
            <person name="Buettner E."/>
            <person name="Kellner H."/>
        </authorList>
    </citation>
    <scope>NUCLEOTIDE SEQUENCE [LARGE SCALE GENOMIC DNA]</scope>
    <source>
        <strain evidence="10 11">DSM 108285</strain>
    </source>
</reference>
<feature type="region of interest" description="Disordered" evidence="8">
    <location>
        <begin position="627"/>
        <end position="646"/>
    </location>
</feature>
<dbReference type="InterPro" id="IPR050164">
    <property type="entry name" value="Peptidase_C19"/>
</dbReference>
<evidence type="ECO:0000256" key="1">
    <source>
        <dbReference type="ARBA" id="ARBA00000707"/>
    </source>
</evidence>
<feature type="compositionally biased region" description="Basic and acidic residues" evidence="8">
    <location>
        <begin position="666"/>
        <end position="675"/>
    </location>
</feature>
<dbReference type="PROSITE" id="PS50235">
    <property type="entry name" value="USP_3"/>
    <property type="match status" value="1"/>
</dbReference>
<proteinExistence type="inferred from homology"/>
<evidence type="ECO:0000259" key="9">
    <source>
        <dbReference type="PROSITE" id="PS50235"/>
    </source>
</evidence>
<feature type="region of interest" description="Disordered" evidence="8">
    <location>
        <begin position="1"/>
        <end position="23"/>
    </location>
</feature>
<dbReference type="PANTHER" id="PTHR24006:SF888">
    <property type="entry name" value="UBIQUITIN CARBOXYL-TERMINAL HYDROLASE 30"/>
    <property type="match status" value="1"/>
</dbReference>
<feature type="compositionally biased region" description="Low complexity" evidence="8">
    <location>
        <begin position="485"/>
        <end position="494"/>
    </location>
</feature>
<dbReference type="PROSITE" id="PS00972">
    <property type="entry name" value="USP_1"/>
    <property type="match status" value="1"/>
</dbReference>
<evidence type="ECO:0000256" key="6">
    <source>
        <dbReference type="ARBA" id="ARBA00022801"/>
    </source>
</evidence>
<evidence type="ECO:0000256" key="3">
    <source>
        <dbReference type="ARBA" id="ARBA00012759"/>
    </source>
</evidence>
<feature type="compositionally biased region" description="Low complexity" evidence="8">
    <location>
        <begin position="412"/>
        <end position="424"/>
    </location>
</feature>
<feature type="region of interest" description="Disordered" evidence="8">
    <location>
        <begin position="313"/>
        <end position="373"/>
    </location>
</feature>
<dbReference type="GO" id="GO:0006508">
    <property type="term" value="P:proteolysis"/>
    <property type="evidence" value="ECO:0007669"/>
    <property type="project" value="UniProtKB-KW"/>
</dbReference>
<evidence type="ECO:0000256" key="2">
    <source>
        <dbReference type="ARBA" id="ARBA00009085"/>
    </source>
</evidence>
<sequence length="1070" mass="117746">MGRSKAPTPQELYKARKQKEDDERTAFLPPGLMNHGNTCFMNSVLQGLIATPMLADIVHFSLPETYAPVSARRSPQLTNKHGFGGEAERAWEQGMPLGDVFVCLMVEAWNRQDERARTSMSPKDLLTRLGAKYDQYLDFRQQDAHELLRHLLDAMRMEELDIIKRRQPPLLKVKRKRKAVGPDLASSLSLPASKQLNAHIPEEERLTSFVDMVFGGRLASILVCEKCKKVSCTYEDFNDLSLSIRPEDYEKGRRRGRLRSLARKLGMRGRGIRRELELVEGPRSSSVPASPTHHSEDAGQGLEQAISDADQRRRSFDAGDATELASDLQETRPGSVEDHVEQDGKDGRRTLSFSDDHKNWSENDKQKKKITPLKGRGWVEQVAQANQYQLDNAEADAPKDAIMESFVDVKVPSPSSASPTASPALGGITLPKFTFSRRPSPSRTHQASPALSAGASPSLSPSISPTALPMPGKRVSSPTPPLPLPSLSSSTVRPKSPRLPKLSREQGAYLRRLLADVPVGVGVPFNLFRGPTPDSTADVSDARGCWPKLGRVQSVEDCLRMFTAVEVLDGENMVGCRRCWKIQHEEYVPRGGTDPEKDVDAQDEDEDEDDDFGSMSDASVKIDLAMDDEQPSQERPASSSNSPLVSALDLNDGVSVRSAPTTLDFSDNHSAHKDQNFPLSSSPHPPSSLSVPSISMTAPVTLKSPSTTEAVPTMDAPPEHTHSLSQINLASFSSRDSLQLPTPRHIRRAAERNNSYSDASSLSSDESSDELGETGTELTASVHSDNSSLSSVPLDAHASGITPESAGPREVSGSVPRSKQVVLRRAFKRYLVATPPPVLVVHLKRFEQVGRSPAQLQFFTNFKKLDDPVSVPEYLDLSPFLLPNKHEFGKGKTQREHKGKDRKKKDMDVEVENEKTQYKKITDPGFECMYRLYAVIVHIGNMLGGHYIAYTALPEAARVSLSSSEEPDVFVADNDKRPSTSSSATERATTTTSPAPGSLRPETPRTASFSRTANPKSRSSSGMATEWSKSWTSGTSAQRQWCYVSDTVVRLASLEEVLKAKAYICMYERV</sequence>
<dbReference type="GO" id="GO:0004843">
    <property type="term" value="F:cysteine-type deubiquitinase activity"/>
    <property type="evidence" value="ECO:0007669"/>
    <property type="project" value="UniProtKB-EC"/>
</dbReference>
<dbReference type="SUPFAM" id="SSF54001">
    <property type="entry name" value="Cysteine proteinases"/>
    <property type="match status" value="1"/>
</dbReference>
<comment type="caution">
    <text evidence="10">The sequence shown here is derived from an EMBL/GenBank/DDBJ whole genome shotgun (WGS) entry which is preliminary data.</text>
</comment>
<dbReference type="PROSITE" id="PS00973">
    <property type="entry name" value="USP_2"/>
    <property type="match status" value="1"/>
</dbReference>
<feature type="compositionally biased region" description="Low complexity" evidence="8">
    <location>
        <begin position="781"/>
        <end position="791"/>
    </location>
</feature>
<dbReference type="AlphaFoldDB" id="A0A4S4LFD5"/>
<dbReference type="Gene3D" id="3.90.70.10">
    <property type="entry name" value="Cysteine proteinases"/>
    <property type="match status" value="2"/>
</dbReference>
<feature type="compositionally biased region" description="Low complexity" evidence="8">
    <location>
        <begin position="979"/>
        <end position="996"/>
    </location>
</feature>
<protein>
    <recommendedName>
        <fullName evidence="3">ubiquitinyl hydrolase 1</fullName>
        <ecNumber evidence="3">3.4.19.12</ecNumber>
    </recommendedName>
</protein>
<keyword evidence="4" id="KW-0645">Protease</keyword>
<feature type="region of interest" description="Disordered" evidence="8">
    <location>
        <begin position="748"/>
        <end position="817"/>
    </location>
</feature>
<dbReference type="InterPro" id="IPR028889">
    <property type="entry name" value="USP"/>
</dbReference>
<evidence type="ECO:0000256" key="7">
    <source>
        <dbReference type="ARBA" id="ARBA00022807"/>
    </source>
</evidence>
<feature type="compositionally biased region" description="Polar residues" evidence="8">
    <location>
        <begin position="1005"/>
        <end position="1029"/>
    </location>
</feature>
<evidence type="ECO:0000256" key="4">
    <source>
        <dbReference type="ARBA" id="ARBA00022670"/>
    </source>
</evidence>
<comment type="similarity">
    <text evidence="2">Belongs to the peptidase C19 family.</text>
</comment>
<feature type="compositionally biased region" description="Low complexity" evidence="8">
    <location>
        <begin position="447"/>
        <end position="477"/>
    </location>
</feature>
<dbReference type="InterPro" id="IPR038765">
    <property type="entry name" value="Papain-like_cys_pep_sf"/>
</dbReference>
<keyword evidence="11" id="KW-1185">Reference proteome</keyword>
<dbReference type="GO" id="GO:0016579">
    <property type="term" value="P:protein deubiquitination"/>
    <property type="evidence" value="ECO:0007669"/>
    <property type="project" value="InterPro"/>
</dbReference>
<feature type="compositionally biased region" description="Polar residues" evidence="8">
    <location>
        <begin position="437"/>
        <end position="446"/>
    </location>
</feature>
<dbReference type="GO" id="GO:0005829">
    <property type="term" value="C:cytosol"/>
    <property type="evidence" value="ECO:0007669"/>
    <property type="project" value="TreeGrafter"/>
</dbReference>
<dbReference type="PANTHER" id="PTHR24006">
    <property type="entry name" value="UBIQUITIN CARBOXYL-TERMINAL HYDROLASE"/>
    <property type="match status" value="1"/>
</dbReference>
<feature type="region of interest" description="Disordered" evidence="8">
    <location>
        <begin position="968"/>
        <end position="1029"/>
    </location>
</feature>
<dbReference type="EMBL" id="SGPK01000031">
    <property type="protein sequence ID" value="THH10626.1"/>
    <property type="molecule type" value="Genomic_DNA"/>
</dbReference>
<dbReference type="GO" id="GO:0005634">
    <property type="term" value="C:nucleus"/>
    <property type="evidence" value="ECO:0007669"/>
    <property type="project" value="TreeGrafter"/>
</dbReference>
<feature type="region of interest" description="Disordered" evidence="8">
    <location>
        <begin position="411"/>
        <end position="499"/>
    </location>
</feature>
<organism evidence="10 11">
    <name type="scientific">Phellinidium pouzarii</name>
    <dbReference type="NCBI Taxonomy" id="167371"/>
    <lineage>
        <taxon>Eukaryota</taxon>
        <taxon>Fungi</taxon>
        <taxon>Dikarya</taxon>
        <taxon>Basidiomycota</taxon>
        <taxon>Agaricomycotina</taxon>
        <taxon>Agaricomycetes</taxon>
        <taxon>Hymenochaetales</taxon>
        <taxon>Hymenochaetaceae</taxon>
        <taxon>Phellinidium</taxon>
    </lineage>
</organism>
<name>A0A4S4LFD5_9AGAM</name>
<evidence type="ECO:0000313" key="10">
    <source>
        <dbReference type="EMBL" id="THH10626.1"/>
    </source>
</evidence>
<accession>A0A4S4LFD5</accession>
<feature type="compositionally biased region" description="Polar residues" evidence="8">
    <location>
        <begin position="633"/>
        <end position="644"/>
    </location>
</feature>
<dbReference type="InterPro" id="IPR018200">
    <property type="entry name" value="USP_CS"/>
</dbReference>
<evidence type="ECO:0000256" key="8">
    <source>
        <dbReference type="SAM" id="MobiDB-lite"/>
    </source>
</evidence>
<dbReference type="Pfam" id="PF00443">
    <property type="entry name" value="UCH"/>
    <property type="match status" value="1"/>
</dbReference>
<keyword evidence="5" id="KW-0833">Ubl conjugation pathway</keyword>
<evidence type="ECO:0000313" key="11">
    <source>
        <dbReference type="Proteomes" id="UP000308199"/>
    </source>
</evidence>
<dbReference type="EC" id="3.4.19.12" evidence="3"/>
<keyword evidence="7" id="KW-0788">Thiol protease</keyword>
<feature type="compositionally biased region" description="Low complexity" evidence="8">
    <location>
        <begin position="678"/>
        <end position="695"/>
    </location>
</feature>
<dbReference type="OrthoDB" id="420187at2759"/>
<keyword evidence="6" id="KW-0378">Hydrolase</keyword>
<dbReference type="Proteomes" id="UP000308199">
    <property type="component" value="Unassembled WGS sequence"/>
</dbReference>
<feature type="compositionally biased region" description="Low complexity" evidence="8">
    <location>
        <begin position="755"/>
        <end position="765"/>
    </location>
</feature>
<feature type="compositionally biased region" description="Basic and acidic residues" evidence="8">
    <location>
        <begin position="335"/>
        <end position="365"/>
    </location>
</feature>
<feature type="region of interest" description="Disordered" evidence="8">
    <location>
        <begin position="273"/>
        <end position="299"/>
    </location>
</feature>
<dbReference type="InterPro" id="IPR001394">
    <property type="entry name" value="Peptidase_C19_UCH"/>
</dbReference>
<evidence type="ECO:0000256" key="5">
    <source>
        <dbReference type="ARBA" id="ARBA00022786"/>
    </source>
</evidence>
<feature type="region of interest" description="Disordered" evidence="8">
    <location>
        <begin position="588"/>
        <end position="615"/>
    </location>
</feature>
<feature type="compositionally biased region" description="Basic and acidic residues" evidence="8">
    <location>
        <begin position="588"/>
        <end position="600"/>
    </location>
</feature>
<feature type="compositionally biased region" description="Acidic residues" evidence="8">
    <location>
        <begin position="601"/>
        <end position="612"/>
    </location>
</feature>
<gene>
    <name evidence="10" type="ORF">EW145_g1190</name>
</gene>
<feature type="domain" description="USP" evidence="9">
    <location>
        <begin position="30"/>
        <end position="1070"/>
    </location>
</feature>
<feature type="region of interest" description="Disordered" evidence="8">
    <location>
        <begin position="886"/>
        <end position="911"/>
    </location>
</feature>